<feature type="transmembrane region" description="Helical" evidence="11">
    <location>
        <begin position="52"/>
        <end position="73"/>
    </location>
</feature>
<dbReference type="InterPro" id="IPR035973">
    <property type="entry name" value="Cyt_c_oxidase_su3-like_sf"/>
</dbReference>
<keyword evidence="7 11" id="KW-0472">Membrane</keyword>
<keyword evidence="4 10" id="KW-0812">Transmembrane</keyword>
<proteinExistence type="inferred from homology"/>
<dbReference type="Gene3D" id="1.20.120.80">
    <property type="entry name" value="Cytochrome c oxidase, subunit III, four-helix bundle"/>
    <property type="match status" value="1"/>
</dbReference>
<evidence type="ECO:0000256" key="7">
    <source>
        <dbReference type="ARBA" id="ARBA00023136"/>
    </source>
</evidence>
<keyword evidence="6 11" id="KW-1133">Transmembrane helix</keyword>
<dbReference type="EC" id="7.1.1.9" evidence="3"/>
<evidence type="ECO:0000256" key="8">
    <source>
        <dbReference type="ARBA" id="ARBA00031400"/>
    </source>
</evidence>
<feature type="transmembrane region" description="Helical" evidence="11">
    <location>
        <begin position="164"/>
        <end position="184"/>
    </location>
</feature>
<evidence type="ECO:0000256" key="11">
    <source>
        <dbReference type="SAM" id="Phobius"/>
    </source>
</evidence>
<sequence length="300" mass="34000">MSTETEEQKYEKYYVPEQSPWPIIGAVGLFVLAFGAGHFIQQSSGKVGNDGSFGWLIFLFGLAIMIYMVWSWWRDTIRESMSGLYSEQMDRSFRQGMLWFITSEVMFFAAFFGGLFYARALVVPWLGGEGANAMTHAILWPDFIPQWPLTETPDGRTTQAMGPMGLPAINTAILLTSSWTLTIAHHALKDGNRATLLNYTVITAMLGIIFLGLQVWEYHHAYSEMGLTLGSGIYGSTFFMLTGFHGLHVTIGTIFLIVLSIRCSQGHFKPENHFAYEAGAWYWHFVDVVWLFLFIFVYIL</sequence>
<dbReference type="EMBL" id="JBEVCJ010000025">
    <property type="protein sequence ID" value="MET1256708.1"/>
    <property type="molecule type" value="Genomic_DNA"/>
</dbReference>
<dbReference type="InterPro" id="IPR013833">
    <property type="entry name" value="Cyt_c_oxidase_su3_a-hlx"/>
</dbReference>
<dbReference type="InterPro" id="IPR033945">
    <property type="entry name" value="Cyt_c_oxase_su3_dom"/>
</dbReference>
<evidence type="ECO:0000313" key="13">
    <source>
        <dbReference type="EMBL" id="MET1256708.1"/>
    </source>
</evidence>
<evidence type="ECO:0000256" key="1">
    <source>
        <dbReference type="ARBA" id="ARBA00004141"/>
    </source>
</evidence>
<dbReference type="InterPro" id="IPR000298">
    <property type="entry name" value="Cyt_c_oxidase-like_su3"/>
</dbReference>
<dbReference type="CDD" id="cd01665">
    <property type="entry name" value="Cyt_c_Oxidase_III"/>
    <property type="match status" value="1"/>
</dbReference>
<evidence type="ECO:0000256" key="6">
    <source>
        <dbReference type="ARBA" id="ARBA00022989"/>
    </source>
</evidence>
<evidence type="ECO:0000256" key="2">
    <source>
        <dbReference type="ARBA" id="ARBA00010581"/>
    </source>
</evidence>
<feature type="domain" description="Heme-copper oxidase subunit III family profile" evidence="12">
    <location>
        <begin position="9"/>
        <end position="300"/>
    </location>
</feature>
<dbReference type="SUPFAM" id="SSF81452">
    <property type="entry name" value="Cytochrome c oxidase subunit III-like"/>
    <property type="match status" value="1"/>
</dbReference>
<dbReference type="Pfam" id="PF00510">
    <property type="entry name" value="COX3"/>
    <property type="match status" value="1"/>
</dbReference>
<evidence type="ECO:0000313" key="14">
    <source>
        <dbReference type="Proteomes" id="UP001548189"/>
    </source>
</evidence>
<evidence type="ECO:0000256" key="5">
    <source>
        <dbReference type="ARBA" id="ARBA00022967"/>
    </source>
</evidence>
<accession>A0ABV2BXR0</accession>
<evidence type="ECO:0000256" key="9">
    <source>
        <dbReference type="ARBA" id="ARBA00031625"/>
    </source>
</evidence>
<dbReference type="PANTHER" id="PTHR11403:SF7">
    <property type="entry name" value="CYTOCHROME C OXIDASE SUBUNIT 3"/>
    <property type="match status" value="1"/>
</dbReference>
<evidence type="ECO:0000256" key="4">
    <source>
        <dbReference type="ARBA" id="ARBA00022692"/>
    </source>
</evidence>
<comment type="subcellular location">
    <subcellularLocation>
        <location evidence="10">Cell membrane</location>
        <topology evidence="10">Multi-pass membrane protein</topology>
    </subcellularLocation>
    <subcellularLocation>
        <location evidence="1">Membrane</location>
        <topology evidence="1">Multi-pass membrane protein</topology>
    </subcellularLocation>
</comment>
<feature type="transmembrane region" description="Helical" evidence="11">
    <location>
        <begin position="236"/>
        <end position="259"/>
    </location>
</feature>
<dbReference type="PANTHER" id="PTHR11403">
    <property type="entry name" value="CYTOCHROME C OXIDASE SUBUNIT III"/>
    <property type="match status" value="1"/>
</dbReference>
<protein>
    <recommendedName>
        <fullName evidence="3">cytochrome-c oxidase</fullName>
        <ecNumber evidence="3">7.1.1.9</ecNumber>
    </recommendedName>
    <alternativeName>
        <fullName evidence="8">Cytochrome aa3 subunit 3</fullName>
    </alternativeName>
    <alternativeName>
        <fullName evidence="9">Cytochrome c oxidase polypeptide III</fullName>
    </alternativeName>
</protein>
<organism evidence="13 14">
    <name type="scientific">Aliikangiella maris</name>
    <dbReference type="NCBI Taxonomy" id="3162458"/>
    <lineage>
        <taxon>Bacteria</taxon>
        <taxon>Pseudomonadati</taxon>
        <taxon>Pseudomonadota</taxon>
        <taxon>Gammaproteobacteria</taxon>
        <taxon>Oceanospirillales</taxon>
        <taxon>Pleioneaceae</taxon>
        <taxon>Aliikangiella</taxon>
    </lineage>
</organism>
<feature type="transmembrane region" description="Helical" evidence="11">
    <location>
        <begin position="280"/>
        <end position="299"/>
    </location>
</feature>
<keyword evidence="14" id="KW-1185">Reference proteome</keyword>
<evidence type="ECO:0000256" key="3">
    <source>
        <dbReference type="ARBA" id="ARBA00012949"/>
    </source>
</evidence>
<gene>
    <name evidence="13" type="ORF">ABVT43_16320</name>
</gene>
<dbReference type="Gene3D" id="1.10.287.70">
    <property type="match status" value="1"/>
</dbReference>
<reference evidence="13 14" key="1">
    <citation type="submission" date="2024-06" db="EMBL/GenBank/DDBJ databases">
        <authorList>
            <person name="Li F."/>
        </authorList>
    </citation>
    <scope>NUCLEOTIDE SEQUENCE [LARGE SCALE GENOMIC DNA]</scope>
    <source>
        <strain evidence="13 14">GXAS 311</strain>
    </source>
</reference>
<feature type="transmembrane region" description="Helical" evidence="11">
    <location>
        <begin position="97"/>
        <end position="118"/>
    </location>
</feature>
<evidence type="ECO:0000256" key="10">
    <source>
        <dbReference type="RuleBase" id="RU003376"/>
    </source>
</evidence>
<comment type="similarity">
    <text evidence="2 10">Belongs to the cytochrome c oxidase subunit 3 family.</text>
</comment>
<dbReference type="PROSITE" id="PS50253">
    <property type="entry name" value="COX3"/>
    <property type="match status" value="1"/>
</dbReference>
<evidence type="ECO:0000259" key="12">
    <source>
        <dbReference type="PROSITE" id="PS50253"/>
    </source>
</evidence>
<dbReference type="Proteomes" id="UP001548189">
    <property type="component" value="Unassembled WGS sequence"/>
</dbReference>
<feature type="transmembrane region" description="Helical" evidence="11">
    <location>
        <begin position="21"/>
        <end position="40"/>
    </location>
</feature>
<name>A0ABV2BXR0_9GAMM</name>
<feature type="transmembrane region" description="Helical" evidence="11">
    <location>
        <begin position="196"/>
        <end position="216"/>
    </location>
</feature>
<keyword evidence="5" id="KW-1278">Translocase</keyword>
<comment type="caution">
    <text evidence="13">The sequence shown here is derived from an EMBL/GenBank/DDBJ whole genome shotgun (WGS) entry which is preliminary data.</text>
</comment>
<dbReference type="InterPro" id="IPR024791">
    <property type="entry name" value="Cyt_c/ubiquinol_Oxase_su3"/>
</dbReference>
<dbReference type="RefSeq" id="WP_353897291.1">
    <property type="nucleotide sequence ID" value="NZ_JBEVCJ010000025.1"/>
</dbReference>